<dbReference type="InterPro" id="IPR029069">
    <property type="entry name" value="HotDog_dom_sf"/>
</dbReference>
<gene>
    <name evidence="1" type="ORF">KGA66_04825</name>
</gene>
<organism evidence="1 2">
    <name type="scientific">Actinocrinis puniceicyclus</name>
    <dbReference type="NCBI Taxonomy" id="977794"/>
    <lineage>
        <taxon>Bacteria</taxon>
        <taxon>Bacillati</taxon>
        <taxon>Actinomycetota</taxon>
        <taxon>Actinomycetes</taxon>
        <taxon>Catenulisporales</taxon>
        <taxon>Actinospicaceae</taxon>
        <taxon>Actinocrinis</taxon>
    </lineage>
</organism>
<dbReference type="Proteomes" id="UP000677913">
    <property type="component" value="Unassembled WGS sequence"/>
</dbReference>
<dbReference type="Pfam" id="PF13279">
    <property type="entry name" value="4HBT_2"/>
    <property type="match status" value="1"/>
</dbReference>
<name>A0A8J7WMW6_9ACTN</name>
<evidence type="ECO:0000313" key="2">
    <source>
        <dbReference type="Proteomes" id="UP000677913"/>
    </source>
</evidence>
<sequence length="331" mass="36949">MTTTTPEKSPAGELGTVIVSRPRFEGSNICTWIGFKHVMYLVEEAVLEHLRRTGLAPRRLYEEHGLGLDIVDGDARILTALHMDDEVRTQVIPQAGDDSGELVLRTRTSVERPGEPRSVLAATASVRAVFRLDDDAPQPPDGVPAVVRRIERGGAVGVDAPLSYAPPAPLEGRGIVGDTESGLAAPGANAIVWRWRIPYFYCHYSRRLQHSGYLRLMEEVVDLFLAERGISIRTLVDGRRWIPVVPRARVEILAEALMEEELYVVFTVEEIFKRATYTARMECYVRRGGQYVCTARGRITHGYAEILDRRDWRLVEFDEPTLAALRGDAAG</sequence>
<dbReference type="AlphaFoldDB" id="A0A8J7WMW6"/>
<evidence type="ECO:0000313" key="1">
    <source>
        <dbReference type="EMBL" id="MBS2962359.1"/>
    </source>
</evidence>
<dbReference type="SUPFAM" id="SSF54637">
    <property type="entry name" value="Thioesterase/thiol ester dehydrase-isomerase"/>
    <property type="match status" value="1"/>
</dbReference>
<dbReference type="RefSeq" id="WP_211464938.1">
    <property type="nucleotide sequence ID" value="NZ_JAGSXH010000010.1"/>
</dbReference>
<dbReference type="Gene3D" id="3.10.129.10">
    <property type="entry name" value="Hotdog Thioesterase"/>
    <property type="match status" value="1"/>
</dbReference>
<dbReference type="EMBL" id="JAGSXH010000010">
    <property type="protein sequence ID" value="MBS2962359.1"/>
    <property type="molecule type" value="Genomic_DNA"/>
</dbReference>
<accession>A0A8J7WMW6</accession>
<comment type="caution">
    <text evidence="1">The sequence shown here is derived from an EMBL/GenBank/DDBJ whole genome shotgun (WGS) entry which is preliminary data.</text>
</comment>
<proteinExistence type="predicted"/>
<keyword evidence="2" id="KW-1185">Reference proteome</keyword>
<reference evidence="1" key="1">
    <citation type="submission" date="2021-04" db="EMBL/GenBank/DDBJ databases">
        <title>Genome based classification of Actinospica acidithermotolerans sp. nov., an actinobacterium isolated from an Indonesian hot spring.</title>
        <authorList>
            <person name="Kusuma A.B."/>
            <person name="Putra K.E."/>
            <person name="Nafisah S."/>
            <person name="Loh J."/>
            <person name="Nouioui I."/>
            <person name="Goodfellow M."/>
        </authorList>
    </citation>
    <scope>NUCLEOTIDE SEQUENCE</scope>
    <source>
        <strain evidence="1">DSM 45618</strain>
    </source>
</reference>
<protein>
    <submittedName>
        <fullName evidence="1">Thioesterase family protein</fullName>
    </submittedName>
</protein>